<organism evidence="3 4">
    <name type="scientific">Butyricicoccus porcorum</name>
    <dbReference type="NCBI Taxonomy" id="1945634"/>
    <lineage>
        <taxon>Bacteria</taxon>
        <taxon>Bacillati</taxon>
        <taxon>Bacillota</taxon>
        <taxon>Clostridia</taxon>
        <taxon>Eubacteriales</taxon>
        <taxon>Butyricicoccaceae</taxon>
        <taxon>Butyricicoccus</taxon>
    </lineage>
</organism>
<feature type="domain" description="CAAX prenyl protease 2/Lysostaphin resistance protein A-like" evidence="2">
    <location>
        <begin position="125"/>
        <end position="210"/>
    </location>
</feature>
<dbReference type="OrthoDB" id="4177129at2"/>
<dbReference type="GO" id="GO:0004175">
    <property type="term" value="F:endopeptidase activity"/>
    <property type="evidence" value="ECO:0007669"/>
    <property type="project" value="UniProtKB-ARBA"/>
</dbReference>
<accession>A0A252F1Z3</accession>
<reference evidence="3 4" key="1">
    <citation type="submission" date="2017-05" db="EMBL/GenBank/DDBJ databases">
        <title>Butyricicoccus porcorum sp. nov. a butyrate-producing bacterium from the swine intestinal tract.</title>
        <authorList>
            <person name="Trachsel J."/>
            <person name="Humphrey S."/>
            <person name="Allen H.K."/>
        </authorList>
    </citation>
    <scope>NUCLEOTIDE SEQUENCE [LARGE SCALE GENOMIC DNA]</scope>
    <source>
        <strain evidence="3">BB10</strain>
    </source>
</reference>
<dbReference type="AlphaFoldDB" id="A0A252F1Z3"/>
<comment type="caution">
    <text evidence="3">The sequence shown here is derived from an EMBL/GenBank/DDBJ whole genome shotgun (WGS) entry which is preliminary data.</text>
</comment>
<feature type="transmembrane region" description="Helical" evidence="1">
    <location>
        <begin position="277"/>
        <end position="295"/>
    </location>
</feature>
<name>A0A252F1Z3_9FIRM</name>
<feature type="transmembrane region" description="Helical" evidence="1">
    <location>
        <begin position="227"/>
        <end position="247"/>
    </location>
</feature>
<dbReference type="InterPro" id="IPR052710">
    <property type="entry name" value="CAAX_protease"/>
</dbReference>
<keyword evidence="1" id="KW-1133">Transmembrane helix</keyword>
<dbReference type="EMBL" id="NHOC01000010">
    <property type="protein sequence ID" value="OUM19752.1"/>
    <property type="molecule type" value="Genomic_DNA"/>
</dbReference>
<evidence type="ECO:0000313" key="3">
    <source>
        <dbReference type="EMBL" id="OUM19752.1"/>
    </source>
</evidence>
<dbReference type="InterPro" id="IPR003675">
    <property type="entry name" value="Rce1/LyrA-like_dom"/>
</dbReference>
<keyword evidence="1" id="KW-0812">Transmembrane</keyword>
<dbReference type="PROSITE" id="PS51257">
    <property type="entry name" value="PROKAR_LIPOPROTEIN"/>
    <property type="match status" value="1"/>
</dbReference>
<feature type="transmembrane region" description="Helical" evidence="1">
    <location>
        <begin position="197"/>
        <end position="215"/>
    </location>
</feature>
<evidence type="ECO:0000256" key="1">
    <source>
        <dbReference type="SAM" id="Phobius"/>
    </source>
</evidence>
<protein>
    <recommendedName>
        <fullName evidence="2">CAAX prenyl protease 2/Lysostaphin resistance protein A-like domain-containing protein</fullName>
    </recommendedName>
</protein>
<dbReference type="RefSeq" id="WP_087021534.1">
    <property type="nucleotide sequence ID" value="NZ_NHOC01000010.1"/>
</dbReference>
<evidence type="ECO:0000313" key="4">
    <source>
        <dbReference type="Proteomes" id="UP000194903"/>
    </source>
</evidence>
<proteinExistence type="predicted"/>
<dbReference type="Pfam" id="PF02517">
    <property type="entry name" value="Rce1-like"/>
    <property type="match status" value="1"/>
</dbReference>
<keyword evidence="1" id="KW-0472">Membrane</keyword>
<sequence>MKDKSTMLPGLMLFACFIILTVCSLGFDFAFSSVPALGVIVVELLAFVPPAYCMYKAQDETFTLNFRWKRRQNAVVYFGFTVKFALAVSFLSFLANLVVYVICGATDMDLSSMITTSGVGNQYGFLSFLGIVILSPIAEEIFVRGALFSAFEREAGTAVSILLCGVCFAMLHGSLLNFIGPLIAGCAYAFLVYSFDSIWPAVLAHVINNCYYYVINYLIHLYSSFGIWKYFTHINVILFLLTLYLTLRSLETQVQLHTLRPFTPSGRPVSEVLRDCLINPGFFIFISSFVVSIALK</sequence>
<dbReference type="GO" id="GO:0080120">
    <property type="term" value="P:CAAX-box protein maturation"/>
    <property type="evidence" value="ECO:0007669"/>
    <property type="project" value="UniProtKB-ARBA"/>
</dbReference>
<keyword evidence="4" id="KW-1185">Reference proteome</keyword>
<gene>
    <name evidence="3" type="ORF">CBW42_11360</name>
</gene>
<feature type="transmembrane region" description="Helical" evidence="1">
    <location>
        <begin position="36"/>
        <end position="55"/>
    </location>
</feature>
<evidence type="ECO:0000259" key="2">
    <source>
        <dbReference type="Pfam" id="PF02517"/>
    </source>
</evidence>
<feature type="transmembrane region" description="Helical" evidence="1">
    <location>
        <begin position="75"/>
        <end position="102"/>
    </location>
</feature>
<dbReference type="PANTHER" id="PTHR36435">
    <property type="entry name" value="SLR1288 PROTEIN"/>
    <property type="match status" value="1"/>
</dbReference>
<feature type="transmembrane region" description="Helical" evidence="1">
    <location>
        <begin position="122"/>
        <end position="147"/>
    </location>
</feature>
<feature type="transmembrane region" description="Helical" evidence="1">
    <location>
        <begin position="159"/>
        <end position="191"/>
    </location>
</feature>
<dbReference type="PANTHER" id="PTHR36435:SF1">
    <property type="entry name" value="CAAX AMINO TERMINAL PROTEASE FAMILY PROTEIN"/>
    <property type="match status" value="1"/>
</dbReference>
<dbReference type="Proteomes" id="UP000194903">
    <property type="component" value="Unassembled WGS sequence"/>
</dbReference>